<dbReference type="Gene3D" id="3.10.180.10">
    <property type="entry name" value="2,3-Dihydroxybiphenyl 1,2-Dioxygenase, domain 1"/>
    <property type="match status" value="1"/>
</dbReference>
<dbReference type="SUPFAM" id="SSF54593">
    <property type="entry name" value="Glyoxalase/Bleomycin resistance protein/Dihydroxybiphenyl dioxygenase"/>
    <property type="match status" value="1"/>
</dbReference>
<evidence type="ECO:0000259" key="1">
    <source>
        <dbReference type="Pfam" id="PF00903"/>
    </source>
</evidence>
<dbReference type="Pfam" id="PF00903">
    <property type="entry name" value="Glyoxalase"/>
    <property type="match status" value="1"/>
</dbReference>
<protein>
    <recommendedName>
        <fullName evidence="1">Glyoxalase/fosfomycin resistance/dioxygenase domain-containing protein</fullName>
    </recommendedName>
</protein>
<accession>A0A939EFX4</accession>
<reference evidence="2" key="1">
    <citation type="submission" date="2020-12" db="EMBL/GenBank/DDBJ databases">
        <title>Oil enriched cultivation method for isolating marine PHA-producing bacteria.</title>
        <authorList>
            <person name="Zheng W."/>
            <person name="Yu S."/>
            <person name="Huang Y."/>
        </authorList>
    </citation>
    <scope>NUCLEOTIDE SEQUENCE</scope>
    <source>
        <strain evidence="2">SY-2-12</strain>
    </source>
</reference>
<dbReference type="AlphaFoldDB" id="A0A939EFX4"/>
<dbReference type="Proteomes" id="UP000664096">
    <property type="component" value="Unassembled WGS sequence"/>
</dbReference>
<dbReference type="RefSeq" id="WP_207141599.1">
    <property type="nucleotide sequence ID" value="NZ_JAEKJZ010000003.1"/>
</dbReference>
<proteinExistence type="predicted"/>
<name>A0A939EFX4_9HYPH</name>
<dbReference type="InterPro" id="IPR004360">
    <property type="entry name" value="Glyas_Fos-R_dOase_dom"/>
</dbReference>
<organism evidence="2 3">
    <name type="scientific">Roseibium aggregatum</name>
    <dbReference type="NCBI Taxonomy" id="187304"/>
    <lineage>
        <taxon>Bacteria</taxon>
        <taxon>Pseudomonadati</taxon>
        <taxon>Pseudomonadota</taxon>
        <taxon>Alphaproteobacteria</taxon>
        <taxon>Hyphomicrobiales</taxon>
        <taxon>Stappiaceae</taxon>
        <taxon>Roseibium</taxon>
    </lineage>
</organism>
<dbReference type="EMBL" id="JAEKJZ010000003">
    <property type="protein sequence ID" value="MBN9671737.1"/>
    <property type="molecule type" value="Genomic_DNA"/>
</dbReference>
<gene>
    <name evidence="2" type="ORF">JF539_15420</name>
</gene>
<dbReference type="InterPro" id="IPR029068">
    <property type="entry name" value="Glyas_Bleomycin-R_OHBP_Dase"/>
</dbReference>
<evidence type="ECO:0000313" key="3">
    <source>
        <dbReference type="Proteomes" id="UP000664096"/>
    </source>
</evidence>
<comment type="caution">
    <text evidence="2">The sequence shown here is derived from an EMBL/GenBank/DDBJ whole genome shotgun (WGS) entry which is preliminary data.</text>
</comment>
<evidence type="ECO:0000313" key="2">
    <source>
        <dbReference type="EMBL" id="MBN9671737.1"/>
    </source>
</evidence>
<feature type="domain" description="Glyoxalase/fosfomycin resistance/dioxygenase" evidence="1">
    <location>
        <begin position="15"/>
        <end position="112"/>
    </location>
</feature>
<sequence length="119" mass="13338">MNTSVIDHGYAAIPVLFSSDLRLTTMFYSDGLGFAVHRESDGLRIRRDELDLKVAPMTDAGLLSNLSVVFRVNEIEKLHKEFSGRSLPNLSKIRQGICGKRQFSMTDPDKNSLYFVEAA</sequence>